<reference evidence="6 7" key="1">
    <citation type="submission" date="2011-03" db="EMBL/GenBank/DDBJ databases">
        <title>The complete genome of Archaeoglobus veneficus SNP6.</title>
        <authorList>
            <consortium name="US DOE Joint Genome Institute (JGI-PGF)"/>
            <person name="Lucas S."/>
            <person name="Copeland A."/>
            <person name="Lapidus A."/>
            <person name="Bruce D."/>
            <person name="Goodwin L."/>
            <person name="Pitluck S."/>
            <person name="Kyrpides N."/>
            <person name="Mavromatis K."/>
            <person name="Pagani I."/>
            <person name="Ivanova N."/>
            <person name="Mikhailova N."/>
            <person name="Lu M."/>
            <person name="Detter J.C."/>
            <person name="Tapia R."/>
            <person name="Han C."/>
            <person name="Land M."/>
            <person name="Hauser L."/>
            <person name="Markowitz V."/>
            <person name="Cheng J.-F."/>
            <person name="Hugenholtz P."/>
            <person name="Woyke T."/>
            <person name="Wu D."/>
            <person name="Spring S."/>
            <person name="Brambilla E."/>
            <person name="Klenk H.-P."/>
            <person name="Eisen J.A."/>
        </authorList>
    </citation>
    <scope>NUCLEOTIDE SEQUENCE [LARGE SCALE GENOMIC DNA]</scope>
    <source>
        <strain>SNP6</strain>
    </source>
</reference>
<dbReference type="Gene3D" id="2.70.40.10">
    <property type="match status" value="1"/>
</dbReference>
<protein>
    <recommendedName>
        <fullName evidence="4">Probable deoxyuridine 5'-triphosphate nucleotidohydrolase</fullName>
        <shortName evidence="4">dUTPase</shortName>
        <ecNumber evidence="4">3.6.1.23</ecNumber>
    </recommendedName>
    <alternativeName>
        <fullName evidence="4">dUTP pyrophosphatase</fullName>
    </alternativeName>
</protein>
<accession>F2KRY7</accession>
<keyword evidence="7" id="KW-1185">Reference proteome</keyword>
<keyword evidence="1" id="KW-0949">S-adenosyl-L-methionine</keyword>
<dbReference type="PROSITE" id="PS01318">
    <property type="entry name" value="TSAA_1"/>
    <property type="match status" value="1"/>
</dbReference>
<dbReference type="HOGENOM" id="CLU_999651_0_0_2"/>
<dbReference type="InterPro" id="IPR036414">
    <property type="entry name" value="YaeB_N_sf"/>
</dbReference>
<dbReference type="OrthoDB" id="50042at2157"/>
<organism evidence="6 7">
    <name type="scientific">Archaeoglobus veneficus (strain DSM 11195 / SNP6)</name>
    <dbReference type="NCBI Taxonomy" id="693661"/>
    <lineage>
        <taxon>Archaea</taxon>
        <taxon>Methanobacteriati</taxon>
        <taxon>Methanobacteriota</taxon>
        <taxon>Archaeoglobi</taxon>
        <taxon>Archaeoglobales</taxon>
        <taxon>Archaeoglobaceae</taxon>
        <taxon>Archaeoglobus</taxon>
    </lineage>
</organism>
<dbReference type="InterPro" id="IPR023537">
    <property type="entry name" value="dUTPase_archaeal"/>
</dbReference>
<dbReference type="GO" id="GO:0006229">
    <property type="term" value="P:dUTP biosynthetic process"/>
    <property type="evidence" value="ECO:0007669"/>
    <property type="project" value="InterPro"/>
</dbReference>
<dbReference type="GO" id="GO:0008829">
    <property type="term" value="F:dCTP deaminase activity"/>
    <property type="evidence" value="ECO:0007669"/>
    <property type="project" value="InterPro"/>
</dbReference>
<dbReference type="NCBIfam" id="TIGR00104">
    <property type="entry name" value="tRNA_TsaA"/>
    <property type="match status" value="1"/>
</dbReference>
<evidence type="ECO:0000259" key="5">
    <source>
        <dbReference type="PROSITE" id="PS51668"/>
    </source>
</evidence>
<evidence type="ECO:0000256" key="4">
    <source>
        <dbReference type="HAMAP-Rule" id="MF_00635"/>
    </source>
</evidence>
<evidence type="ECO:0000313" key="7">
    <source>
        <dbReference type="Proteomes" id="UP000008136"/>
    </source>
</evidence>
<dbReference type="PANTHER" id="PTHR12818">
    <property type="entry name" value="TRNA (ADENINE(37)-N6)-METHYLTRANSFERASE"/>
    <property type="match status" value="1"/>
</dbReference>
<evidence type="ECO:0000256" key="1">
    <source>
        <dbReference type="ARBA" id="ARBA00022691"/>
    </source>
</evidence>
<dbReference type="CDD" id="cd09281">
    <property type="entry name" value="UPF0066"/>
    <property type="match status" value="1"/>
</dbReference>
<dbReference type="GO" id="GO:0006226">
    <property type="term" value="P:dUMP biosynthetic process"/>
    <property type="evidence" value="ECO:0007669"/>
    <property type="project" value="UniProtKB-UniRule"/>
</dbReference>
<dbReference type="Pfam" id="PF01980">
    <property type="entry name" value="TrmO_N"/>
    <property type="match status" value="1"/>
</dbReference>
<dbReference type="InterPro" id="IPR036157">
    <property type="entry name" value="dUTPase-like_sf"/>
</dbReference>
<dbReference type="InterPro" id="IPR040372">
    <property type="entry name" value="YaeB-like"/>
</dbReference>
<dbReference type="InterPro" id="IPR036413">
    <property type="entry name" value="YaeB-like_sf"/>
</dbReference>
<dbReference type="InterPro" id="IPR033704">
    <property type="entry name" value="dUTPase_trimeric"/>
</dbReference>
<dbReference type="EC" id="3.6.1.23" evidence="4"/>
<dbReference type="eggNOG" id="arCOG04048">
    <property type="taxonomic scope" value="Archaea"/>
</dbReference>
<evidence type="ECO:0000256" key="2">
    <source>
        <dbReference type="ARBA" id="ARBA00022801"/>
    </source>
</evidence>
<dbReference type="CDD" id="cd07557">
    <property type="entry name" value="trimeric_dUTPase"/>
    <property type="match status" value="1"/>
</dbReference>
<dbReference type="InterPro" id="IPR011962">
    <property type="entry name" value="dCTP_deaminase"/>
</dbReference>
<dbReference type="Gene3D" id="2.40.30.70">
    <property type="entry name" value="YaeB-like"/>
    <property type="match status" value="1"/>
</dbReference>
<dbReference type="AlphaFoldDB" id="F2KRY7"/>
<dbReference type="InterPro" id="IPR023370">
    <property type="entry name" value="TrmO-like_N"/>
</dbReference>
<comment type="similarity">
    <text evidence="4">Belongs to the dCTP deaminase family. Archaeal dUTPase subfamily.</text>
</comment>
<dbReference type="KEGG" id="ave:Arcve_0813"/>
<comment type="similarity">
    <text evidence="3">Belongs to the tRNA methyltransferase O family.</text>
</comment>
<dbReference type="GO" id="GO:0004170">
    <property type="term" value="F:dUTP diphosphatase activity"/>
    <property type="evidence" value="ECO:0007669"/>
    <property type="project" value="UniProtKB-UniRule"/>
</dbReference>
<dbReference type="STRING" id="693661.Arcve_0813"/>
<dbReference type="Proteomes" id="UP000008136">
    <property type="component" value="Chromosome"/>
</dbReference>
<dbReference type="NCBIfam" id="NF002598">
    <property type="entry name" value="PRK02253.1"/>
    <property type="match status" value="1"/>
</dbReference>
<dbReference type="SUPFAM" id="SSF51283">
    <property type="entry name" value="dUTPase-like"/>
    <property type="match status" value="1"/>
</dbReference>
<comment type="pathway">
    <text evidence="4">Pyrimidine metabolism; dUMP biosynthesis; dUMP from dCTP (dUTP route): step 2/2.</text>
</comment>
<dbReference type="Pfam" id="PF22769">
    <property type="entry name" value="DCD"/>
    <property type="match status" value="1"/>
</dbReference>
<dbReference type="PANTHER" id="PTHR12818:SF0">
    <property type="entry name" value="TRNA (ADENINE(37)-N6)-METHYLTRANSFERASE"/>
    <property type="match status" value="1"/>
</dbReference>
<dbReference type="PROSITE" id="PS51668">
    <property type="entry name" value="TSAA_2"/>
    <property type="match status" value="1"/>
</dbReference>
<dbReference type="EMBL" id="CP002588">
    <property type="protein sequence ID" value="AEA46828.1"/>
    <property type="molecule type" value="Genomic_DNA"/>
</dbReference>
<name>F2KRY7_ARCVS</name>
<evidence type="ECO:0000256" key="3">
    <source>
        <dbReference type="ARBA" id="ARBA00033753"/>
    </source>
</evidence>
<dbReference type="HAMAP" id="MF_00635">
    <property type="entry name" value="dUTPase_arch"/>
    <property type="match status" value="1"/>
</dbReference>
<sequence>MEVKPVGYVVDERTIKILPEYLDGLRGIERYSHLWILYIMHLAEEKLLVHPKGDESRPLRGVFSTRSPSRPNRIGLTAVKLLTVEENVLKVEGLDALPGSPVIDIKPYAGVYDLPFGSVLSRKEIERRIREEDLITNYIDLETQLQPNGFDCTLQSVARIKGTGRIDFDNSERQLPEVEEIPFEDEWVFLPRGVYRVRINEVVNLGNDIMAFGRPRSTLIRCGANLLTAVWDAGYRGRSEAGLVVYGDGLWLKRNARILQLVFVKLTDETTPYSGAYQMENLEG</sequence>
<keyword evidence="4" id="KW-0546">Nucleotide metabolism</keyword>
<gene>
    <name evidence="4" type="primary">dut</name>
    <name evidence="6" type="ordered locus">Arcve_0813</name>
</gene>
<keyword evidence="2 4" id="KW-0378">Hydrolase</keyword>
<comment type="function">
    <text evidence="4">This enzyme is involved in nucleotide metabolism: it produces dUMP, the immediate precursor of thymidine nucleotides and it decreases the intracellular concentration of dUTP so that uracil cannot be incorporated into DNA.</text>
</comment>
<dbReference type="UniPathway" id="UPA00610">
    <property type="reaction ID" value="UER00666"/>
</dbReference>
<proteinExistence type="inferred from homology"/>
<comment type="catalytic activity">
    <reaction evidence="4">
        <text>dUTP + H2O = dUMP + diphosphate + H(+)</text>
        <dbReference type="Rhea" id="RHEA:10248"/>
        <dbReference type="ChEBI" id="CHEBI:15377"/>
        <dbReference type="ChEBI" id="CHEBI:15378"/>
        <dbReference type="ChEBI" id="CHEBI:33019"/>
        <dbReference type="ChEBI" id="CHEBI:61555"/>
        <dbReference type="ChEBI" id="CHEBI:246422"/>
        <dbReference type="EC" id="3.6.1.23"/>
    </reaction>
</comment>
<dbReference type="SUPFAM" id="SSF118196">
    <property type="entry name" value="YaeB-like"/>
    <property type="match status" value="1"/>
</dbReference>
<feature type="domain" description="TsaA-like" evidence="5">
    <location>
        <begin position="1"/>
        <end position="117"/>
    </location>
</feature>
<evidence type="ECO:0000313" key="6">
    <source>
        <dbReference type="EMBL" id="AEA46828.1"/>
    </source>
</evidence>
<dbReference type="InterPro" id="IPR023368">
    <property type="entry name" value="UPF0066_cons_site"/>
</dbReference>
<dbReference type="eggNOG" id="arCOG00761">
    <property type="taxonomic scope" value="Archaea"/>
</dbReference>